<organism evidence="2 3">
    <name type="scientific">Caulochytrium protostelioides</name>
    <dbReference type="NCBI Taxonomy" id="1555241"/>
    <lineage>
        <taxon>Eukaryota</taxon>
        <taxon>Fungi</taxon>
        <taxon>Fungi incertae sedis</taxon>
        <taxon>Chytridiomycota</taxon>
        <taxon>Chytridiomycota incertae sedis</taxon>
        <taxon>Chytridiomycetes</taxon>
        <taxon>Caulochytriales</taxon>
        <taxon>Caulochytriaceae</taxon>
        <taxon>Caulochytrium</taxon>
    </lineage>
</organism>
<dbReference type="AlphaFoldDB" id="A0A4V1IUH1"/>
<dbReference type="PANTHER" id="PTHR41390">
    <property type="entry name" value="CHROMOSOME 7, WHOLE GENOME SHOTGUN SEQUENCE"/>
    <property type="match status" value="1"/>
</dbReference>
<accession>A0A4V1IUH1</accession>
<dbReference type="EMBL" id="ML014211">
    <property type="protein sequence ID" value="RKP00539.1"/>
    <property type="molecule type" value="Genomic_DNA"/>
</dbReference>
<name>A0A4V1IUH1_9FUNG</name>
<proteinExistence type="predicted"/>
<keyword evidence="3" id="KW-1185">Reference proteome</keyword>
<dbReference type="Proteomes" id="UP000274922">
    <property type="component" value="Unassembled WGS sequence"/>
</dbReference>
<dbReference type="OrthoDB" id="2097220at2759"/>
<dbReference type="PANTHER" id="PTHR41390:SF1">
    <property type="entry name" value="NADH-UBIQUINONE OXIDOREDUCTASE 213 KDA SUBUNIT"/>
    <property type="match status" value="1"/>
</dbReference>
<evidence type="ECO:0000256" key="1">
    <source>
        <dbReference type="SAM" id="MobiDB-lite"/>
    </source>
</evidence>
<sequence length="326" mass="34377">MWFRAQPAAAPETAAAAAAAAAASASPHVSPPSRPATPITAAESAWPKRRDFSQPGAPAVVTPPKAPLPLILPDEPPAPFSHRWARGTARFGAMGLWIGACSGYWRGQNVTAAAFNMGTNWTLAGGLFLVLREGTLHGCRAINDRRGDSSLLMRHKDAAIAAVVAGGLTGGLMGLLRRGPIAVPAGILIYASAGAVVQSGLNAVELWRMHEALRRYLVATGVAPTPAPAPAAPWYAMDMAPAGTDAGAPVTKRDPFGTAWTAFWEAVQARSSASASDWLRPVLFAFDMEYRERLDTRIRLLREHNALMQARLDGLPADPGLTESPA</sequence>
<reference evidence="3" key="1">
    <citation type="journal article" date="2018" name="Nat. Microbiol.">
        <title>Leveraging single-cell genomics to expand the fungal tree of life.</title>
        <authorList>
            <person name="Ahrendt S.R."/>
            <person name="Quandt C.A."/>
            <person name="Ciobanu D."/>
            <person name="Clum A."/>
            <person name="Salamov A."/>
            <person name="Andreopoulos B."/>
            <person name="Cheng J.F."/>
            <person name="Woyke T."/>
            <person name="Pelin A."/>
            <person name="Henrissat B."/>
            <person name="Reynolds N.K."/>
            <person name="Benny G.L."/>
            <person name="Smith M.E."/>
            <person name="James T.Y."/>
            <person name="Grigoriev I.V."/>
        </authorList>
    </citation>
    <scope>NUCLEOTIDE SEQUENCE [LARGE SCALE GENOMIC DNA]</scope>
    <source>
        <strain evidence="3">ATCC 52028</strain>
    </source>
</reference>
<gene>
    <name evidence="2" type="ORF">CXG81DRAFT_26768</name>
</gene>
<feature type="compositionally biased region" description="Low complexity" evidence="1">
    <location>
        <begin position="19"/>
        <end position="28"/>
    </location>
</feature>
<evidence type="ECO:0000313" key="3">
    <source>
        <dbReference type="Proteomes" id="UP000274922"/>
    </source>
</evidence>
<feature type="region of interest" description="Disordered" evidence="1">
    <location>
        <begin position="19"/>
        <end position="59"/>
    </location>
</feature>
<protein>
    <submittedName>
        <fullName evidence="2">Uncharacterized protein</fullName>
    </submittedName>
</protein>
<evidence type="ECO:0000313" key="2">
    <source>
        <dbReference type="EMBL" id="RKP00539.1"/>
    </source>
</evidence>